<evidence type="ECO:0000313" key="1">
    <source>
        <dbReference type="EMBL" id="KAF2809731.1"/>
    </source>
</evidence>
<dbReference type="InterPro" id="IPR011051">
    <property type="entry name" value="RmlC_Cupin_sf"/>
</dbReference>
<dbReference type="AlphaFoldDB" id="A0A6A6YLS2"/>
<evidence type="ECO:0008006" key="4">
    <source>
        <dbReference type="Google" id="ProtNLM"/>
    </source>
</evidence>
<proteinExistence type="predicted"/>
<dbReference type="SUPFAM" id="SSF51182">
    <property type="entry name" value="RmlC-like cupins"/>
    <property type="match status" value="1"/>
</dbReference>
<protein>
    <recommendedName>
        <fullName evidence="4">Cupin 2 conserved barrel domain-containing protein</fullName>
    </recommendedName>
</protein>
<gene>
    <name evidence="1 3" type="ORF">BDZ99DRAFT_463492</name>
</gene>
<dbReference type="RefSeq" id="XP_033576695.1">
    <property type="nucleotide sequence ID" value="XM_033720094.1"/>
</dbReference>
<reference evidence="3" key="2">
    <citation type="submission" date="2020-04" db="EMBL/GenBank/DDBJ databases">
        <authorList>
            <consortium name="NCBI Genome Project"/>
        </authorList>
    </citation>
    <scope>NUCLEOTIDE SEQUENCE</scope>
    <source>
        <strain evidence="3">CBS 304.34</strain>
    </source>
</reference>
<keyword evidence="2" id="KW-1185">Reference proteome</keyword>
<reference evidence="3" key="3">
    <citation type="submission" date="2025-04" db="UniProtKB">
        <authorList>
            <consortium name="RefSeq"/>
        </authorList>
    </citation>
    <scope>IDENTIFICATION</scope>
    <source>
        <strain evidence="3">CBS 304.34</strain>
    </source>
</reference>
<evidence type="ECO:0000313" key="3">
    <source>
        <dbReference type="RefSeq" id="XP_033576695.1"/>
    </source>
</evidence>
<dbReference type="Proteomes" id="UP000504636">
    <property type="component" value="Unplaced"/>
</dbReference>
<dbReference type="GeneID" id="54460987"/>
<evidence type="ECO:0000313" key="2">
    <source>
        <dbReference type="Proteomes" id="UP000504636"/>
    </source>
</evidence>
<dbReference type="CDD" id="cd02208">
    <property type="entry name" value="cupin_RmlC-like"/>
    <property type="match status" value="1"/>
</dbReference>
<reference evidence="1 3" key="1">
    <citation type="journal article" date="2020" name="Stud. Mycol.">
        <title>101 Dothideomycetes genomes: a test case for predicting lifestyles and emergence of pathogens.</title>
        <authorList>
            <person name="Haridas S."/>
            <person name="Albert R."/>
            <person name="Binder M."/>
            <person name="Bloem J."/>
            <person name="Labutti K."/>
            <person name="Salamov A."/>
            <person name="Andreopoulos B."/>
            <person name="Baker S."/>
            <person name="Barry K."/>
            <person name="Bills G."/>
            <person name="Bluhm B."/>
            <person name="Cannon C."/>
            <person name="Castanera R."/>
            <person name="Culley D."/>
            <person name="Daum C."/>
            <person name="Ezra D."/>
            <person name="Gonzalez J."/>
            <person name="Henrissat B."/>
            <person name="Kuo A."/>
            <person name="Liang C."/>
            <person name="Lipzen A."/>
            <person name="Lutzoni F."/>
            <person name="Magnuson J."/>
            <person name="Mondo S."/>
            <person name="Nolan M."/>
            <person name="Ohm R."/>
            <person name="Pangilinan J."/>
            <person name="Park H.-J."/>
            <person name="Ramirez L."/>
            <person name="Alfaro M."/>
            <person name="Sun H."/>
            <person name="Tritt A."/>
            <person name="Yoshinaga Y."/>
            <person name="Zwiers L.-H."/>
            <person name="Turgeon B."/>
            <person name="Goodwin S."/>
            <person name="Spatafora J."/>
            <person name="Crous P."/>
            <person name="Grigoriev I."/>
        </authorList>
    </citation>
    <scope>NUCLEOTIDE SEQUENCE</scope>
    <source>
        <strain evidence="1 3">CBS 304.34</strain>
    </source>
</reference>
<dbReference type="EMBL" id="MU003701">
    <property type="protein sequence ID" value="KAF2809731.1"/>
    <property type="molecule type" value="Genomic_DNA"/>
</dbReference>
<dbReference type="OrthoDB" id="504210at2759"/>
<accession>A0A6A6YLS2</accession>
<organism evidence="1">
    <name type="scientific">Mytilinidion resinicola</name>
    <dbReference type="NCBI Taxonomy" id="574789"/>
    <lineage>
        <taxon>Eukaryota</taxon>
        <taxon>Fungi</taxon>
        <taxon>Dikarya</taxon>
        <taxon>Ascomycota</taxon>
        <taxon>Pezizomycotina</taxon>
        <taxon>Dothideomycetes</taxon>
        <taxon>Pleosporomycetidae</taxon>
        <taxon>Mytilinidiales</taxon>
        <taxon>Mytilinidiaceae</taxon>
        <taxon>Mytilinidion</taxon>
    </lineage>
</organism>
<dbReference type="InterPro" id="IPR014710">
    <property type="entry name" value="RmlC-like_jellyroll"/>
</dbReference>
<dbReference type="Gene3D" id="2.60.120.10">
    <property type="entry name" value="Jelly Rolls"/>
    <property type="match status" value="1"/>
</dbReference>
<sequence>MAQIRCVDTITIGKGCVMKVMVDDSKPDGHLDHNWTETTYDGKPGSMKLEVPGHWHKYHDEYMEVLRGRMTLYLEGTGSVVLAAGDERLKIPRWHVHSFAAFEGEEAMLKELTDPSGEFKAEFFRNMTQSGSMTIIDALRAFWDGDAYISLPGNIKLLDQAFMAVAGTIARFFWPATRAYKAYPDM</sequence>
<name>A0A6A6YLS2_9PEZI</name>